<dbReference type="PROSITE" id="PS50887">
    <property type="entry name" value="GGDEF"/>
    <property type="match status" value="1"/>
</dbReference>
<dbReference type="Gene3D" id="3.30.450.20">
    <property type="entry name" value="PAS domain"/>
    <property type="match status" value="1"/>
</dbReference>
<dbReference type="InterPro" id="IPR043128">
    <property type="entry name" value="Rev_trsase/Diguanyl_cyclase"/>
</dbReference>
<gene>
    <name evidence="4" type="ORF">GCM10008066_01660</name>
</gene>
<dbReference type="GO" id="GO:1902201">
    <property type="term" value="P:negative regulation of bacterial-type flagellum-dependent cell motility"/>
    <property type="evidence" value="ECO:0007669"/>
    <property type="project" value="TreeGrafter"/>
</dbReference>
<dbReference type="SMART" id="SM00267">
    <property type="entry name" value="GGDEF"/>
    <property type="match status" value="1"/>
</dbReference>
<dbReference type="SUPFAM" id="SSF55785">
    <property type="entry name" value="PYP-like sensor domain (PAS domain)"/>
    <property type="match status" value="1"/>
</dbReference>
<dbReference type="InterPro" id="IPR000160">
    <property type="entry name" value="GGDEF_dom"/>
</dbReference>
<dbReference type="SUPFAM" id="SSF55073">
    <property type="entry name" value="Nucleotide cyclase"/>
    <property type="match status" value="1"/>
</dbReference>
<dbReference type="FunFam" id="3.30.70.270:FF:000001">
    <property type="entry name" value="Diguanylate cyclase domain protein"/>
    <property type="match status" value="1"/>
</dbReference>
<dbReference type="Gene3D" id="3.30.70.270">
    <property type="match status" value="1"/>
</dbReference>
<comment type="catalytic activity">
    <reaction evidence="2">
        <text>2 GTP = 3',3'-c-di-GMP + 2 diphosphate</text>
        <dbReference type="Rhea" id="RHEA:24898"/>
        <dbReference type="ChEBI" id="CHEBI:33019"/>
        <dbReference type="ChEBI" id="CHEBI:37565"/>
        <dbReference type="ChEBI" id="CHEBI:58805"/>
        <dbReference type="EC" id="2.7.7.65"/>
    </reaction>
</comment>
<proteinExistence type="predicted"/>
<dbReference type="InterPro" id="IPR035965">
    <property type="entry name" value="PAS-like_dom_sf"/>
</dbReference>
<dbReference type="InterPro" id="IPR029787">
    <property type="entry name" value="Nucleotide_cyclase"/>
</dbReference>
<dbReference type="RefSeq" id="WP_188379386.1">
    <property type="nucleotide sequence ID" value="NZ_BMDI01000001.1"/>
</dbReference>
<dbReference type="Pfam" id="PF00990">
    <property type="entry name" value="GGDEF"/>
    <property type="match status" value="1"/>
</dbReference>
<dbReference type="PANTHER" id="PTHR45138:SF9">
    <property type="entry name" value="DIGUANYLATE CYCLASE DGCM-RELATED"/>
    <property type="match status" value="1"/>
</dbReference>
<evidence type="ECO:0000313" key="5">
    <source>
        <dbReference type="Proteomes" id="UP000642180"/>
    </source>
</evidence>
<dbReference type="PANTHER" id="PTHR45138">
    <property type="entry name" value="REGULATORY COMPONENTS OF SENSORY TRANSDUCTION SYSTEM"/>
    <property type="match status" value="1"/>
</dbReference>
<reference evidence="5" key="1">
    <citation type="journal article" date="2019" name="Int. J. Syst. Evol. Microbiol.">
        <title>The Global Catalogue of Microorganisms (GCM) 10K type strain sequencing project: providing services to taxonomists for standard genome sequencing and annotation.</title>
        <authorList>
            <consortium name="The Broad Institute Genomics Platform"/>
            <consortium name="The Broad Institute Genome Sequencing Center for Infectious Disease"/>
            <person name="Wu L."/>
            <person name="Ma J."/>
        </authorList>
    </citation>
    <scope>NUCLEOTIDE SEQUENCE [LARGE SCALE GENOMIC DNA]</scope>
    <source>
        <strain evidence="5">CCM 2767</strain>
    </source>
</reference>
<feature type="domain" description="GGDEF" evidence="3">
    <location>
        <begin position="169"/>
        <end position="301"/>
    </location>
</feature>
<protein>
    <recommendedName>
        <fullName evidence="1">diguanylate cyclase</fullName>
        <ecNumber evidence="1">2.7.7.65</ecNumber>
    </recommendedName>
</protein>
<evidence type="ECO:0000259" key="3">
    <source>
        <dbReference type="PROSITE" id="PS50887"/>
    </source>
</evidence>
<dbReference type="GO" id="GO:0043709">
    <property type="term" value="P:cell adhesion involved in single-species biofilm formation"/>
    <property type="evidence" value="ECO:0007669"/>
    <property type="project" value="TreeGrafter"/>
</dbReference>
<dbReference type="EMBL" id="BMDI01000001">
    <property type="protein sequence ID" value="GGI15978.1"/>
    <property type="molecule type" value="Genomic_DNA"/>
</dbReference>
<dbReference type="Proteomes" id="UP000642180">
    <property type="component" value="Unassembled WGS sequence"/>
</dbReference>
<evidence type="ECO:0000256" key="1">
    <source>
        <dbReference type="ARBA" id="ARBA00012528"/>
    </source>
</evidence>
<dbReference type="GO" id="GO:0005886">
    <property type="term" value="C:plasma membrane"/>
    <property type="evidence" value="ECO:0007669"/>
    <property type="project" value="TreeGrafter"/>
</dbReference>
<dbReference type="EC" id="2.7.7.65" evidence="1"/>
<keyword evidence="5" id="KW-1185">Reference proteome</keyword>
<comment type="caution">
    <text evidence="4">The sequence shown here is derived from an EMBL/GenBank/DDBJ whole genome shotgun (WGS) entry which is preliminary data.</text>
</comment>
<organism evidence="4 5">
    <name type="scientific">Oxalicibacterium faecigallinarum</name>
    <dbReference type="NCBI Taxonomy" id="573741"/>
    <lineage>
        <taxon>Bacteria</taxon>
        <taxon>Pseudomonadati</taxon>
        <taxon>Pseudomonadota</taxon>
        <taxon>Betaproteobacteria</taxon>
        <taxon>Burkholderiales</taxon>
        <taxon>Oxalobacteraceae</taxon>
        <taxon>Oxalicibacterium</taxon>
    </lineage>
</organism>
<name>A0A8J3ATQ8_9BURK</name>
<dbReference type="InterPro" id="IPR050469">
    <property type="entry name" value="Diguanylate_Cyclase"/>
</dbReference>
<sequence>MFNEQQLRAILTALPDPAFILTRSGRYAAIYGGADARYYHDGSALIGKYMHEVLHDEKSNWFSGEINKALASRKLHIVEYGLAASDVRGLETAGPSEQIWFEGRIQALDFQVSGEDAVLWVASNITARNDLEVKLRMQSESDSLTGLINRRKLLDVLAAHYDIFCRYQTPATLFMFDIDDFKTVNDQHGHMKGDVVLQTIANVCRAELRATDHAARVGGDEFVVLMPHTRSEDALPIVERLRQCIASAVQQLGIKGAGTISGGFSELMADDSSFTDVKRRADQALYNAKRAGRNQVLAYVAD</sequence>
<dbReference type="CDD" id="cd01949">
    <property type="entry name" value="GGDEF"/>
    <property type="match status" value="1"/>
</dbReference>
<dbReference type="NCBIfam" id="TIGR00254">
    <property type="entry name" value="GGDEF"/>
    <property type="match status" value="1"/>
</dbReference>
<dbReference type="AlphaFoldDB" id="A0A8J3ATQ8"/>
<evidence type="ECO:0000313" key="4">
    <source>
        <dbReference type="EMBL" id="GGI15978.1"/>
    </source>
</evidence>
<accession>A0A8J3ATQ8</accession>
<evidence type="ECO:0000256" key="2">
    <source>
        <dbReference type="ARBA" id="ARBA00034247"/>
    </source>
</evidence>
<dbReference type="GO" id="GO:0052621">
    <property type="term" value="F:diguanylate cyclase activity"/>
    <property type="evidence" value="ECO:0007669"/>
    <property type="project" value="UniProtKB-EC"/>
</dbReference>